<sequence length="1548" mass="178574">MRESHENLSTTIEVLKKETKEKEDKYIKEIVDLEKKKKALDNIVYKMGQPVQTMHMLTKPQVFYDENHKTALGYQNPLYLTQAQRKKLALYCGHTIVRKHDPLSMIDSDEPLDLAEATRLKMNEKQNDLIMKEKRVNIKPINYGSLNELTKVTGQNEWIWGFEHIRKAFKKVVIPFVTSLRESFTTFDQGLFKEINEIKAVFNQTETEVEQCSMDRKCVEIEKKELLIENDRLLEQIIFLDIMCTALHAVVENKCVLPANEETLKYEEWNKVTLMSTVGSDTRPPMLDRTDFESWQQRIRLYCLGKDNGENIMKSIKEGPFQMGTVSDVITGGTEGEVQQGPVRARVLKDLSAEEKERYKADIRATNILLQGIPKDIYSLINHYTDAKDIWENVKMILEGSELTKDDRESQLYDEFEHFRQSKGETIQGYYVRFTKLINDMRNIKMTMSRMQLNSKFVNNMLPEWSRFITEVKLNRGLKESNCDQLYAYLKQHEVHANENRIMMERFSQPNNDPLALVSDASVQQYPTQSSKSPQSSTEPYPSDNFQMDLGSSSTENLIESLSNSLALLTQSYKSHLPQTNNQLRASSNRNNTRGNGETVINVDDDVDDSHENDLALNVDHIFEADECDAFDSDVDEVCGRQRKNNVVQCNASSVRNDALMSILDEMHEQGVQSRLTNKPDMLMNDSVTSELARYKELVGEYEKRAKFELTDRERKIDEQMRIIISEPENRKETSLLKSELHSHQQILLSSTVDHYKSKTEEVTLLKKDFKQKEDKFLEEFLDLKKLKDKIEDRLYKQDQSIQTVHMLCKPKSFYDEKHKVAIGYKNPVCLARAKQAQSALYNGHVLVTTNHTPTVYITQRIRVRLAEKTINKMLFKMAAPSIIQQQEKGLRPLSPKPIFSPKPISALTVYPPNTPVKLVPRILPTKSQVKINLYVLTQLFTEFDKTCKTRITPTGITEGERGFEQTKRCYLTEVIPFFKTLKEHFVGVQTALFKEVKEMEEIFDQMNNEVDKNTVDKQCAEIEKKNLLIENENLIVNCLSTQLLYDVEKSRCLDLEADMSKVHDESKLISKLEREYLNLQLKYQHLQESFDNKNSQASQEAPDFNSFFKIKNLEHQIQEKDNVIRHLKDLVANVNDRSREPYNAIDVTALIEQNDCDRVELEKVKQHYKELYDSIKITRAHTSEKTSTMLNEIESLKAQLRSKEPCFTSDYVKPKVLAPGMYAIDVKPIPHPLKNNRSAHLNYISHLKESVETVREIVEEARVVKPLDNSLNYACQYTKLSQELLECVIGTCPKSFNERDNKAPSTPVTRKKQVTFSDKPGTSSSNTQKHKVHQRVQQTNIPVLPSTGVNDSTEASGSKPRSNTKKNRILPAKKENKKEVEVRPRTNKSVWTKVNPVDSNISSKRVVINSNSESVCKTCNKRVNSASHEMCVVNILKSVNATPTVRIVLNNEKQIWKPKGKLSDNSLNKTKQIWKPKGKLSDNSLNKTKQIWKQTSKLSDNSLYKTKRVWKATGKIFADIGYQWRPTGKKLTLGRRRSKLIVCLRKM</sequence>
<proteinExistence type="predicted"/>
<keyword evidence="4" id="KW-1185">Reference proteome</keyword>
<dbReference type="Pfam" id="PF14223">
    <property type="entry name" value="Retrotran_gag_2"/>
    <property type="match status" value="1"/>
</dbReference>
<feature type="region of interest" description="Disordered" evidence="2">
    <location>
        <begin position="1297"/>
        <end position="1387"/>
    </location>
</feature>
<dbReference type="Proteomes" id="UP001151760">
    <property type="component" value="Unassembled WGS sequence"/>
</dbReference>
<reference evidence="3" key="1">
    <citation type="journal article" date="2022" name="Int. J. Mol. Sci.">
        <title>Draft Genome of Tanacetum Coccineum: Genomic Comparison of Closely Related Tanacetum-Family Plants.</title>
        <authorList>
            <person name="Yamashiro T."/>
            <person name="Shiraishi A."/>
            <person name="Nakayama K."/>
            <person name="Satake H."/>
        </authorList>
    </citation>
    <scope>NUCLEOTIDE SEQUENCE</scope>
</reference>
<accession>A0ABQ5FEC3</accession>
<feature type="compositionally biased region" description="Basic and acidic residues" evidence="2">
    <location>
        <begin position="1373"/>
        <end position="1385"/>
    </location>
</feature>
<feature type="coiled-coil region" evidence="1">
    <location>
        <begin position="1063"/>
        <end position="1131"/>
    </location>
</feature>
<dbReference type="PANTHER" id="PTHR34676:SF28">
    <property type="entry name" value="ZINC FINGER, CCHC-TYPE, RIBONUCLEASE H-LIKE DOMAIN, GAG-PRE-INTEGRASE DOMAIN PROTEIN-RELATED"/>
    <property type="match status" value="1"/>
</dbReference>
<feature type="compositionally biased region" description="Polar residues" evidence="2">
    <location>
        <begin position="1336"/>
        <end position="1362"/>
    </location>
</feature>
<dbReference type="EMBL" id="BQNB010017312">
    <property type="protein sequence ID" value="GJT61705.1"/>
    <property type="molecule type" value="Genomic_DNA"/>
</dbReference>
<organism evidence="3 4">
    <name type="scientific">Tanacetum coccineum</name>
    <dbReference type="NCBI Taxonomy" id="301880"/>
    <lineage>
        <taxon>Eukaryota</taxon>
        <taxon>Viridiplantae</taxon>
        <taxon>Streptophyta</taxon>
        <taxon>Embryophyta</taxon>
        <taxon>Tracheophyta</taxon>
        <taxon>Spermatophyta</taxon>
        <taxon>Magnoliopsida</taxon>
        <taxon>eudicotyledons</taxon>
        <taxon>Gunneridae</taxon>
        <taxon>Pentapetalae</taxon>
        <taxon>asterids</taxon>
        <taxon>campanulids</taxon>
        <taxon>Asterales</taxon>
        <taxon>Asteraceae</taxon>
        <taxon>Asteroideae</taxon>
        <taxon>Anthemideae</taxon>
        <taxon>Anthemidinae</taxon>
        <taxon>Tanacetum</taxon>
    </lineage>
</organism>
<feature type="compositionally biased region" description="Polar residues" evidence="2">
    <location>
        <begin position="544"/>
        <end position="554"/>
    </location>
</feature>
<feature type="region of interest" description="Disordered" evidence="2">
    <location>
        <begin position="522"/>
        <end position="554"/>
    </location>
</feature>
<feature type="compositionally biased region" description="Polar residues" evidence="2">
    <location>
        <begin position="1304"/>
        <end position="1328"/>
    </location>
</feature>
<evidence type="ECO:0008006" key="5">
    <source>
        <dbReference type="Google" id="ProtNLM"/>
    </source>
</evidence>
<evidence type="ECO:0000313" key="4">
    <source>
        <dbReference type="Proteomes" id="UP001151760"/>
    </source>
</evidence>
<comment type="caution">
    <text evidence="3">The sequence shown here is derived from an EMBL/GenBank/DDBJ whole genome shotgun (WGS) entry which is preliminary data.</text>
</comment>
<gene>
    <name evidence="3" type="ORF">Tco_1005238</name>
</gene>
<evidence type="ECO:0000313" key="3">
    <source>
        <dbReference type="EMBL" id="GJT61705.1"/>
    </source>
</evidence>
<feature type="region of interest" description="Disordered" evidence="2">
    <location>
        <begin position="578"/>
        <end position="607"/>
    </location>
</feature>
<name>A0ABQ5FEC3_9ASTR</name>
<feature type="compositionally biased region" description="Low complexity" evidence="2">
    <location>
        <begin position="524"/>
        <end position="538"/>
    </location>
</feature>
<evidence type="ECO:0000256" key="2">
    <source>
        <dbReference type="SAM" id="MobiDB-lite"/>
    </source>
</evidence>
<dbReference type="PANTHER" id="PTHR34676">
    <property type="entry name" value="DUF4219 DOMAIN-CONTAINING PROTEIN-RELATED"/>
    <property type="match status" value="1"/>
</dbReference>
<reference evidence="3" key="2">
    <citation type="submission" date="2022-01" db="EMBL/GenBank/DDBJ databases">
        <authorList>
            <person name="Yamashiro T."/>
            <person name="Shiraishi A."/>
            <person name="Satake H."/>
            <person name="Nakayama K."/>
        </authorList>
    </citation>
    <scope>NUCLEOTIDE SEQUENCE</scope>
</reference>
<protein>
    <recommendedName>
        <fullName evidence="5">Integrase, catalytic region, zinc finger, CCHC-type, peptidase aspartic, catalytic</fullName>
    </recommendedName>
</protein>
<keyword evidence="1" id="KW-0175">Coiled coil</keyword>
<feature type="compositionally biased region" description="Polar residues" evidence="2">
    <location>
        <begin position="578"/>
        <end position="596"/>
    </location>
</feature>
<evidence type="ECO:0000256" key="1">
    <source>
        <dbReference type="SAM" id="Coils"/>
    </source>
</evidence>
<feature type="coiled-coil region" evidence="1">
    <location>
        <begin position="5"/>
        <end position="36"/>
    </location>
</feature>